<sequence length="465" mass="51801">MHKRVKVCIRVRPASKDHAGIQVNEHEKVYVSAARLGADDASVLLQTISVVNEPNGNGTCFHFDDVLGSQVTQEQVYQRVAAEAVESVMNGYNGTVMAYGQTGQTFIKGLSKPAVDNEGAALDFLFQGDTNRTIAEHCLNSASTRYRERDRPVNRRELHSRDGFAVVVQGSERMKKTQVTGTMLKETMHINKSLTFLEQVVIALGDHKRDHIPYRQTTLTNILKDSLGGNCRTLLIACVWPDESQNDQTLATLKFATRMMRVKTSAIVNVTQEQHQQAKKYLDEIKQLKVELALHDSLAGRSHVVYDPVSREQELEMKAAIKAFVASDGSSALPVVNFVQVQTLFRLFREVAIEYREGRLPVNTDPAILPPYSSQSSCHDVMSENQQDSSVPNPLLPMDNLLEPKHSNDTAVADAALLDEFKEHVAAQLEEAKQSFRKAKKKVVQCANDVNLAKRYVQVATHIPP</sequence>
<feature type="domain" description="Kinesin motor" evidence="6">
    <location>
        <begin position="1"/>
        <end position="262"/>
    </location>
</feature>
<dbReference type="GO" id="GO:0003777">
    <property type="term" value="F:microtubule motor activity"/>
    <property type="evidence" value="ECO:0007669"/>
    <property type="project" value="InterPro"/>
</dbReference>
<reference evidence="7 8" key="1">
    <citation type="submission" date="2018-08" db="EMBL/GenBank/DDBJ databases">
        <title>Aphanomyces genome sequencing and annotation.</title>
        <authorList>
            <person name="Minardi D."/>
            <person name="Oidtmann B."/>
            <person name="Van Der Giezen M."/>
            <person name="Studholme D.J."/>
        </authorList>
    </citation>
    <scope>NUCLEOTIDE SEQUENCE [LARGE SCALE GENOMIC DNA]</scope>
    <source>
        <strain evidence="7 8">NJM0002</strain>
    </source>
</reference>
<dbReference type="InterPro" id="IPR036961">
    <property type="entry name" value="Kinesin_motor_dom_sf"/>
</dbReference>
<dbReference type="VEuPathDB" id="FungiDB:H310_01172"/>
<dbReference type="EMBL" id="QUSY01000034">
    <property type="protein sequence ID" value="RHY34317.1"/>
    <property type="molecule type" value="Genomic_DNA"/>
</dbReference>
<evidence type="ECO:0000256" key="3">
    <source>
        <dbReference type="ARBA" id="ARBA00023175"/>
    </source>
</evidence>
<dbReference type="PROSITE" id="PS50067">
    <property type="entry name" value="KINESIN_MOTOR_2"/>
    <property type="match status" value="1"/>
</dbReference>
<keyword evidence="1" id="KW-0493">Microtubule</keyword>
<comment type="caution">
    <text evidence="7">The sequence shown here is derived from an EMBL/GenBank/DDBJ whole genome shotgun (WGS) entry which is preliminary data.</text>
</comment>
<evidence type="ECO:0000256" key="5">
    <source>
        <dbReference type="SAM" id="Coils"/>
    </source>
</evidence>
<dbReference type="Pfam" id="PF00225">
    <property type="entry name" value="Kinesin"/>
    <property type="match status" value="2"/>
</dbReference>
<name>A0A3R6Z4Z5_9STRA</name>
<dbReference type="InterPro" id="IPR027640">
    <property type="entry name" value="Kinesin-like_fam"/>
</dbReference>
<dbReference type="AlphaFoldDB" id="A0A3R6Z4Z5"/>
<comment type="caution">
    <text evidence="4">Lacks conserved residue(s) required for the propagation of feature annotation.</text>
</comment>
<comment type="similarity">
    <text evidence="4">Belongs to the TRAFAC class myosin-kinesin ATPase superfamily. Kinesin family.</text>
</comment>
<dbReference type="GO" id="GO:0005874">
    <property type="term" value="C:microtubule"/>
    <property type="evidence" value="ECO:0007669"/>
    <property type="project" value="UniProtKB-KW"/>
</dbReference>
<feature type="coiled-coil region" evidence="5">
    <location>
        <begin position="422"/>
        <end position="449"/>
    </location>
</feature>
<keyword evidence="3" id="KW-0505">Motor protein</keyword>
<dbReference type="GO" id="GO:0005524">
    <property type="term" value="F:ATP binding"/>
    <property type="evidence" value="ECO:0007669"/>
    <property type="project" value="InterPro"/>
</dbReference>
<dbReference type="GO" id="GO:0007018">
    <property type="term" value="P:microtubule-based movement"/>
    <property type="evidence" value="ECO:0007669"/>
    <property type="project" value="InterPro"/>
</dbReference>
<dbReference type="SMART" id="SM00129">
    <property type="entry name" value="KISc"/>
    <property type="match status" value="1"/>
</dbReference>
<organism evidence="7 8">
    <name type="scientific">Aphanomyces invadans</name>
    <dbReference type="NCBI Taxonomy" id="157072"/>
    <lineage>
        <taxon>Eukaryota</taxon>
        <taxon>Sar</taxon>
        <taxon>Stramenopiles</taxon>
        <taxon>Oomycota</taxon>
        <taxon>Saprolegniomycetes</taxon>
        <taxon>Saprolegniales</taxon>
        <taxon>Verrucalvaceae</taxon>
        <taxon>Aphanomyces</taxon>
    </lineage>
</organism>
<dbReference type="GO" id="GO:0008017">
    <property type="term" value="F:microtubule binding"/>
    <property type="evidence" value="ECO:0007669"/>
    <property type="project" value="InterPro"/>
</dbReference>
<dbReference type="PRINTS" id="PR00380">
    <property type="entry name" value="KINESINHEAVY"/>
</dbReference>
<protein>
    <recommendedName>
        <fullName evidence="6">Kinesin motor domain-containing protein</fullName>
    </recommendedName>
</protein>
<dbReference type="InterPro" id="IPR027417">
    <property type="entry name" value="P-loop_NTPase"/>
</dbReference>
<keyword evidence="8" id="KW-1185">Reference proteome</keyword>
<dbReference type="Proteomes" id="UP000285060">
    <property type="component" value="Unassembled WGS sequence"/>
</dbReference>
<evidence type="ECO:0000256" key="4">
    <source>
        <dbReference type="PROSITE-ProRule" id="PRU00283"/>
    </source>
</evidence>
<dbReference type="Gene3D" id="3.40.850.10">
    <property type="entry name" value="Kinesin motor domain"/>
    <property type="match status" value="2"/>
</dbReference>
<dbReference type="InterPro" id="IPR001752">
    <property type="entry name" value="Kinesin_motor_dom"/>
</dbReference>
<dbReference type="PANTHER" id="PTHR47968:SF36">
    <property type="entry name" value="KINESIN HEAVY CHAIN ISOFORM X1"/>
    <property type="match status" value="1"/>
</dbReference>
<accession>A0A3R6Z4Z5</accession>
<dbReference type="SUPFAM" id="SSF52540">
    <property type="entry name" value="P-loop containing nucleoside triphosphate hydrolases"/>
    <property type="match status" value="1"/>
</dbReference>
<evidence type="ECO:0000256" key="2">
    <source>
        <dbReference type="ARBA" id="ARBA00023054"/>
    </source>
</evidence>
<dbReference type="PANTHER" id="PTHR47968">
    <property type="entry name" value="CENTROMERE PROTEIN E"/>
    <property type="match status" value="1"/>
</dbReference>
<evidence type="ECO:0000313" key="8">
    <source>
        <dbReference type="Proteomes" id="UP000285060"/>
    </source>
</evidence>
<proteinExistence type="inferred from homology"/>
<keyword evidence="2 5" id="KW-0175">Coiled coil</keyword>
<gene>
    <name evidence="7" type="ORF">DYB32_001294</name>
</gene>
<evidence type="ECO:0000256" key="1">
    <source>
        <dbReference type="ARBA" id="ARBA00022701"/>
    </source>
</evidence>
<evidence type="ECO:0000259" key="6">
    <source>
        <dbReference type="PROSITE" id="PS50067"/>
    </source>
</evidence>
<evidence type="ECO:0000313" key="7">
    <source>
        <dbReference type="EMBL" id="RHY34317.1"/>
    </source>
</evidence>